<organism evidence="6 7">
    <name type="scientific">Leishmania panamensis</name>
    <dbReference type="NCBI Taxonomy" id="5679"/>
    <lineage>
        <taxon>Eukaryota</taxon>
        <taxon>Discoba</taxon>
        <taxon>Euglenozoa</taxon>
        <taxon>Kinetoplastea</taxon>
        <taxon>Metakinetoplastina</taxon>
        <taxon>Trypanosomatida</taxon>
        <taxon>Trypanosomatidae</taxon>
        <taxon>Leishmaniinae</taxon>
        <taxon>Leishmania</taxon>
        <taxon>Leishmania guyanensis species complex</taxon>
    </lineage>
</organism>
<evidence type="ECO:0000313" key="7">
    <source>
        <dbReference type="Proteomes" id="UP000063063"/>
    </source>
</evidence>
<dbReference type="FunFam" id="2.70.50.40:FF:000003">
    <property type="entry name" value="UNC119 homologue, putative"/>
    <property type="match status" value="1"/>
</dbReference>
<dbReference type="GeneID" id="22576378"/>
<gene>
    <name evidence="6" type="ORF">LPMP_272000</name>
</gene>
<dbReference type="SUPFAM" id="SSF81296">
    <property type="entry name" value="E set domains"/>
    <property type="match status" value="1"/>
</dbReference>
<dbReference type="OrthoDB" id="10248777at2759"/>
<sequence length="197" mass="22197">MSSSSVTPAQVLAFTAPTERFLCPLTANIYGIEFYQFTIRDIEQNKILFSIGESPNGAGDGNVRDMLARVAQLSEEEAAAVRTIRYRFAPSFLRKSAVGAKLVFGISGDAPVPKFRMIERHYFRNVLIKSFDFEFGFCIPHSTNTWEAIYDMPSLSPEWEEAIIANPFEAASDSFYFVGNQLIMHNKAYYAYDGEEP</sequence>
<accession>A0A088RWE6</accession>
<dbReference type="GO" id="GO:0008289">
    <property type="term" value="F:lipid binding"/>
    <property type="evidence" value="ECO:0007669"/>
    <property type="project" value="UniProtKB-KW"/>
</dbReference>
<evidence type="ECO:0000256" key="1">
    <source>
        <dbReference type="ARBA" id="ARBA00008102"/>
    </source>
</evidence>
<dbReference type="EMBL" id="CP009396">
    <property type="protein sequence ID" value="AIN99579.1"/>
    <property type="molecule type" value="Genomic_DNA"/>
</dbReference>
<dbReference type="InterPro" id="IPR014756">
    <property type="entry name" value="Ig_E-set"/>
</dbReference>
<keyword evidence="4" id="KW-0446">Lipid-binding</keyword>
<evidence type="ECO:0000259" key="5">
    <source>
        <dbReference type="Pfam" id="PF05351"/>
    </source>
</evidence>
<keyword evidence="7" id="KW-1185">Reference proteome</keyword>
<evidence type="ECO:0000313" key="6">
    <source>
        <dbReference type="EMBL" id="AIN99579.1"/>
    </source>
</evidence>
<dbReference type="eggNOG" id="KOG4037">
    <property type="taxonomic scope" value="Eukaryota"/>
</dbReference>
<reference evidence="6 7" key="1">
    <citation type="journal article" date="2015" name="Sci. Rep.">
        <title>The genome of Leishmania panamensis: insights into genomics of the L. (Viannia) subgenus.</title>
        <authorList>
            <person name="Llanes A."/>
            <person name="Restrepo C.M."/>
            <person name="Vecchio G.D."/>
            <person name="Anguizola F.J."/>
            <person name="Lleonart R."/>
        </authorList>
    </citation>
    <scope>NUCLEOTIDE SEQUENCE [LARGE SCALE GENOMIC DNA]</scope>
    <source>
        <strain evidence="6 7">MHOM/PA/94/PSC-1</strain>
    </source>
</reference>
<dbReference type="Gene3D" id="2.70.50.40">
    <property type="entry name" value="GMP phosphodiesterase, delta subunit"/>
    <property type="match status" value="1"/>
</dbReference>
<dbReference type="KEGG" id="lpan:LPMP_272000"/>
<dbReference type="VEuPathDB" id="TriTrypDB:LPMP_272000"/>
<dbReference type="Pfam" id="PF05351">
    <property type="entry name" value="GMP_PDE_delta"/>
    <property type="match status" value="1"/>
</dbReference>
<dbReference type="GO" id="GO:0005929">
    <property type="term" value="C:cilium"/>
    <property type="evidence" value="ECO:0007669"/>
    <property type="project" value="TreeGrafter"/>
</dbReference>
<keyword evidence="3" id="KW-0653">Protein transport</keyword>
<dbReference type="GO" id="GO:0060271">
    <property type="term" value="P:cilium assembly"/>
    <property type="evidence" value="ECO:0007669"/>
    <property type="project" value="TreeGrafter"/>
</dbReference>
<evidence type="ECO:0000256" key="4">
    <source>
        <dbReference type="ARBA" id="ARBA00023121"/>
    </source>
</evidence>
<feature type="domain" description="GMP phosphodiesterase delta subunit" evidence="5">
    <location>
        <begin position="27"/>
        <end position="192"/>
    </location>
</feature>
<dbReference type="PANTHER" id="PTHR12951:SF1">
    <property type="entry name" value="PROTEIN UNC-119 HOMOLOG"/>
    <property type="match status" value="1"/>
</dbReference>
<dbReference type="InterPro" id="IPR008015">
    <property type="entry name" value="PDED_dom"/>
</dbReference>
<dbReference type="RefSeq" id="XP_010700286.1">
    <property type="nucleotide sequence ID" value="XM_010701984.1"/>
</dbReference>
<dbReference type="AlphaFoldDB" id="A0A088RWE6"/>
<comment type="similarity">
    <text evidence="1">Belongs to the PDE6D/unc-119 family.</text>
</comment>
<keyword evidence="2" id="KW-0813">Transport</keyword>
<name>A0A088RWE6_LEIPA</name>
<dbReference type="GO" id="GO:0042953">
    <property type="term" value="P:lipoprotein transport"/>
    <property type="evidence" value="ECO:0007669"/>
    <property type="project" value="TreeGrafter"/>
</dbReference>
<protein>
    <recommendedName>
        <fullName evidence="5">GMP phosphodiesterase delta subunit domain-containing protein</fullName>
    </recommendedName>
</protein>
<proteinExistence type="inferred from homology"/>
<dbReference type="Proteomes" id="UP000063063">
    <property type="component" value="Chromosome 27"/>
</dbReference>
<dbReference type="VEuPathDB" id="TriTrypDB:LPAL13_270028300"/>
<evidence type="ECO:0000256" key="3">
    <source>
        <dbReference type="ARBA" id="ARBA00022927"/>
    </source>
</evidence>
<dbReference type="PANTHER" id="PTHR12951">
    <property type="entry name" value="RETINAL PROTEIN 4"/>
    <property type="match status" value="1"/>
</dbReference>
<dbReference type="InterPro" id="IPR037036">
    <property type="entry name" value="PDED_dom_sf"/>
</dbReference>
<evidence type="ECO:0000256" key="2">
    <source>
        <dbReference type="ARBA" id="ARBA00022448"/>
    </source>
</evidence>
<dbReference type="InterPro" id="IPR051519">
    <property type="entry name" value="PDE6D_unc-119_myristoyl-bd"/>
</dbReference>